<reference evidence="9" key="1">
    <citation type="submission" date="2025-08" db="UniProtKB">
        <authorList>
            <consortium name="RefSeq"/>
        </authorList>
    </citation>
    <scope>IDENTIFICATION</scope>
    <source>
        <tissue evidence="9">Whole body</tissue>
    </source>
</reference>
<dbReference type="SUPFAM" id="SSF49363">
    <property type="entry name" value="Purple acid phosphatase, N-terminal domain"/>
    <property type="match status" value="1"/>
</dbReference>
<evidence type="ECO:0000256" key="3">
    <source>
        <dbReference type="RuleBase" id="RU361203"/>
    </source>
</evidence>
<dbReference type="InterPro" id="IPR004843">
    <property type="entry name" value="Calcineurin-like_PHP"/>
</dbReference>
<dbReference type="OrthoDB" id="45007at2759"/>
<dbReference type="SUPFAM" id="SSF56300">
    <property type="entry name" value="Metallo-dependent phosphatases"/>
    <property type="match status" value="1"/>
</dbReference>
<keyword evidence="3" id="KW-0378">Hydrolase</keyword>
<feature type="chain" id="PRO_5034055131" description="Purple acid phosphatase" evidence="4">
    <location>
        <begin position="16"/>
        <end position="437"/>
    </location>
</feature>
<accession>A0A8B8I022</accession>
<evidence type="ECO:0000313" key="9">
    <source>
        <dbReference type="RefSeq" id="XP_026490320.1"/>
    </source>
</evidence>
<dbReference type="Proteomes" id="UP001652626">
    <property type="component" value="Chromosome 15"/>
</dbReference>
<dbReference type="AlphaFoldDB" id="A0A8B8I022"/>
<dbReference type="InterPro" id="IPR008963">
    <property type="entry name" value="Purple_acid_Pase-like_N"/>
</dbReference>
<dbReference type="Pfam" id="PF14008">
    <property type="entry name" value="Metallophos_C"/>
    <property type="match status" value="1"/>
</dbReference>
<dbReference type="PANTHER" id="PTHR45867:SF3">
    <property type="entry name" value="ACID PHOSPHATASE TYPE 7"/>
    <property type="match status" value="1"/>
</dbReference>
<organism evidence="8 9">
    <name type="scientific">Vanessa tameamea</name>
    <name type="common">Kamehameha butterfly</name>
    <dbReference type="NCBI Taxonomy" id="334116"/>
    <lineage>
        <taxon>Eukaryota</taxon>
        <taxon>Metazoa</taxon>
        <taxon>Ecdysozoa</taxon>
        <taxon>Arthropoda</taxon>
        <taxon>Hexapoda</taxon>
        <taxon>Insecta</taxon>
        <taxon>Pterygota</taxon>
        <taxon>Neoptera</taxon>
        <taxon>Endopterygota</taxon>
        <taxon>Lepidoptera</taxon>
        <taxon>Glossata</taxon>
        <taxon>Ditrysia</taxon>
        <taxon>Papilionoidea</taxon>
        <taxon>Nymphalidae</taxon>
        <taxon>Nymphalinae</taxon>
        <taxon>Vanessa</taxon>
    </lineage>
</organism>
<dbReference type="Pfam" id="PF00149">
    <property type="entry name" value="Metallophos"/>
    <property type="match status" value="1"/>
</dbReference>
<keyword evidence="2" id="KW-0325">Glycoprotein</keyword>
<evidence type="ECO:0000256" key="4">
    <source>
        <dbReference type="SAM" id="SignalP"/>
    </source>
</evidence>
<dbReference type="Pfam" id="PF16656">
    <property type="entry name" value="Pur_ac_phosph_N"/>
    <property type="match status" value="1"/>
</dbReference>
<comment type="catalytic activity">
    <reaction evidence="3">
        <text>a phosphate monoester + H2O = an alcohol + phosphate</text>
        <dbReference type="Rhea" id="RHEA:15017"/>
        <dbReference type="ChEBI" id="CHEBI:15377"/>
        <dbReference type="ChEBI" id="CHEBI:30879"/>
        <dbReference type="ChEBI" id="CHEBI:43474"/>
        <dbReference type="ChEBI" id="CHEBI:67140"/>
        <dbReference type="EC" id="3.1.3.2"/>
    </reaction>
</comment>
<dbReference type="PANTHER" id="PTHR45867">
    <property type="entry name" value="PURPLE ACID PHOSPHATASE"/>
    <property type="match status" value="1"/>
</dbReference>
<keyword evidence="8" id="KW-1185">Reference proteome</keyword>
<gene>
    <name evidence="9" type="primary">LOC113396552</name>
</gene>
<dbReference type="Gene3D" id="2.60.40.380">
    <property type="entry name" value="Purple acid phosphatase-like, N-terminal"/>
    <property type="match status" value="1"/>
</dbReference>
<keyword evidence="1 4" id="KW-0732">Signal</keyword>
<dbReference type="GO" id="GO:0046872">
    <property type="term" value="F:metal ion binding"/>
    <property type="evidence" value="ECO:0007669"/>
    <property type="project" value="InterPro"/>
</dbReference>
<dbReference type="RefSeq" id="XP_026490320.1">
    <property type="nucleotide sequence ID" value="XM_026634535.2"/>
</dbReference>
<dbReference type="Gene3D" id="3.60.21.10">
    <property type="match status" value="1"/>
</dbReference>
<dbReference type="InterPro" id="IPR041792">
    <property type="entry name" value="MPP_PAP"/>
</dbReference>
<dbReference type="InterPro" id="IPR015914">
    <property type="entry name" value="PAPs_N"/>
</dbReference>
<feature type="domain" description="Purple acid phosphatase C-terminal" evidence="6">
    <location>
        <begin position="361"/>
        <end position="423"/>
    </location>
</feature>
<dbReference type="CDD" id="cd00839">
    <property type="entry name" value="MPP_PAPs"/>
    <property type="match status" value="1"/>
</dbReference>
<dbReference type="OMA" id="DQYRWLA"/>
<name>A0A8B8I022_VANTA</name>
<dbReference type="EC" id="3.1.3.2" evidence="3"/>
<evidence type="ECO:0000259" key="6">
    <source>
        <dbReference type="Pfam" id="PF14008"/>
    </source>
</evidence>
<evidence type="ECO:0000256" key="2">
    <source>
        <dbReference type="ARBA" id="ARBA00023180"/>
    </source>
</evidence>
<comment type="similarity">
    <text evidence="3">Belongs to the metallophosphoesterase superfamily. Purple acid phosphatase family.</text>
</comment>
<dbReference type="GeneID" id="113396552"/>
<evidence type="ECO:0000259" key="7">
    <source>
        <dbReference type="Pfam" id="PF16656"/>
    </source>
</evidence>
<protein>
    <recommendedName>
        <fullName evidence="3">Purple acid phosphatase</fullName>
        <ecNumber evidence="3">3.1.3.2</ecNumber>
    </recommendedName>
</protein>
<feature type="signal peptide" evidence="4">
    <location>
        <begin position="1"/>
        <end position="15"/>
    </location>
</feature>
<dbReference type="GO" id="GO:0003993">
    <property type="term" value="F:acid phosphatase activity"/>
    <property type="evidence" value="ECO:0007669"/>
    <property type="project" value="UniProtKB-EC"/>
</dbReference>
<feature type="domain" description="Calcineurin-like phosphoesterase" evidence="5">
    <location>
        <begin position="133"/>
        <end position="336"/>
    </location>
</feature>
<evidence type="ECO:0000259" key="5">
    <source>
        <dbReference type="Pfam" id="PF00149"/>
    </source>
</evidence>
<feature type="domain" description="Purple acid phosphatase N-terminal" evidence="7">
    <location>
        <begin position="32"/>
        <end position="123"/>
    </location>
</feature>
<dbReference type="InterPro" id="IPR029052">
    <property type="entry name" value="Metallo-depent_PP-like"/>
</dbReference>
<proteinExistence type="inferred from homology"/>
<evidence type="ECO:0000313" key="8">
    <source>
        <dbReference type="Proteomes" id="UP001652626"/>
    </source>
</evidence>
<sequence>MKSFIFILLLKLSLGEITPRASPGYDCEYCQPEQIHISFGSKSNDIVVTWTTFNNTHESRVQYGEGTMDMEAVGTRTLFTDGGKQRRKMWIHRTLLPDLKYDTRYVYHAGSVFGWSEQFSFKTVPAGEDWVVRAAIYGDMGNKNAHSLSYLQDEAQRGHFDMILHVGDFAYDMDTDDALVGDEFMRQIQPLAAILPYMTCPGNHEAKYNFSNYRNRFSMPGPYESMFYSFDVGPIHFISISTEFYYFLEFGFKMVANQFQWLQEDLMEATKPENRARRPWIVLFGHRPMYCSNSDDIDCSVEYTRKGLPFLGLYGVEPLLRRFGVDAALWAHEHSYERSWPLYDLRVYNGSLREPYRDPRAPVHVVTGSAGCQEDTDTFTSPPPAWSAFRCSDYGYTRLHAHNRTHLHFEQVDVDLKGQVIDSFWIVKDHHRPYDLS</sequence>
<evidence type="ECO:0000256" key="1">
    <source>
        <dbReference type="ARBA" id="ARBA00022729"/>
    </source>
</evidence>
<dbReference type="InterPro" id="IPR025733">
    <property type="entry name" value="PAPs_C"/>
</dbReference>